<name>A0ACC2UE87_9FUNG</name>
<keyword evidence="2" id="KW-1185">Reference proteome</keyword>
<proteinExistence type="predicted"/>
<evidence type="ECO:0000313" key="2">
    <source>
        <dbReference type="Proteomes" id="UP001165960"/>
    </source>
</evidence>
<dbReference type="EMBL" id="QTSX02000786">
    <property type="protein sequence ID" value="KAJ9085035.1"/>
    <property type="molecule type" value="Genomic_DNA"/>
</dbReference>
<organism evidence="1 2">
    <name type="scientific">Entomophthora muscae</name>
    <dbReference type="NCBI Taxonomy" id="34485"/>
    <lineage>
        <taxon>Eukaryota</taxon>
        <taxon>Fungi</taxon>
        <taxon>Fungi incertae sedis</taxon>
        <taxon>Zoopagomycota</taxon>
        <taxon>Entomophthoromycotina</taxon>
        <taxon>Entomophthoromycetes</taxon>
        <taxon>Entomophthorales</taxon>
        <taxon>Entomophthoraceae</taxon>
        <taxon>Entomophthora</taxon>
    </lineage>
</organism>
<evidence type="ECO:0000313" key="1">
    <source>
        <dbReference type="EMBL" id="KAJ9085035.1"/>
    </source>
</evidence>
<dbReference type="Proteomes" id="UP001165960">
    <property type="component" value="Unassembled WGS sequence"/>
</dbReference>
<reference evidence="1" key="1">
    <citation type="submission" date="2022-04" db="EMBL/GenBank/DDBJ databases">
        <title>Genome of the entomopathogenic fungus Entomophthora muscae.</title>
        <authorList>
            <person name="Elya C."/>
            <person name="Lovett B.R."/>
            <person name="Lee E."/>
            <person name="Macias A.M."/>
            <person name="Hajek A.E."/>
            <person name="De Bivort B.L."/>
            <person name="Kasson M.T."/>
            <person name="De Fine Licht H.H."/>
            <person name="Stajich J.E."/>
        </authorList>
    </citation>
    <scope>NUCLEOTIDE SEQUENCE</scope>
    <source>
        <strain evidence="1">Berkeley</strain>
    </source>
</reference>
<protein>
    <submittedName>
        <fullName evidence="1">Uncharacterized protein</fullName>
    </submittedName>
</protein>
<gene>
    <name evidence="1" type="ORF">DSO57_1017881</name>
</gene>
<sequence length="200" mass="21555">MILPILKFVVFSVAPFFLLLWLTSPDLWSKISSSARLVGDNPSSLLNLSSSLLFLGEAVVKILTCDDLDLDTEDYSSRALVSKEILVSLSSALGKSSSVPLHAASMPSLVPSHTPWLLTGLVLMGLNVYFPQLSHASSLWSPLQVAIPVLHWVASWWIVSPGWEPNLVSLAPLSHINNIMDSCSSVLDSRSSVLGSSSLS</sequence>
<comment type="caution">
    <text evidence="1">The sequence shown here is derived from an EMBL/GenBank/DDBJ whole genome shotgun (WGS) entry which is preliminary data.</text>
</comment>
<accession>A0ACC2UE87</accession>